<evidence type="ECO:0000256" key="2">
    <source>
        <dbReference type="ARBA" id="ARBA00004167"/>
    </source>
</evidence>
<dbReference type="OrthoDB" id="302535at2759"/>
<dbReference type="SUPFAM" id="SSF56112">
    <property type="entry name" value="Protein kinase-like (PK-like)"/>
    <property type="match status" value="1"/>
</dbReference>
<evidence type="ECO:0000256" key="3">
    <source>
        <dbReference type="ARBA" id="ARBA00012202"/>
    </source>
</evidence>
<dbReference type="GO" id="GO:0004383">
    <property type="term" value="F:guanylate cyclase activity"/>
    <property type="evidence" value="ECO:0007669"/>
    <property type="project" value="UniProtKB-EC"/>
</dbReference>
<name>W2TCY8_NECAM</name>
<dbReference type="InterPro" id="IPR029787">
    <property type="entry name" value="Nucleotide_cyclase"/>
</dbReference>
<evidence type="ECO:0000256" key="5">
    <source>
        <dbReference type="ARBA" id="ARBA00022741"/>
    </source>
</evidence>
<dbReference type="Pfam" id="PF07714">
    <property type="entry name" value="PK_Tyr_Ser-Thr"/>
    <property type="match status" value="1"/>
</dbReference>
<dbReference type="KEGG" id="nai:NECAME_09515"/>
<protein>
    <recommendedName>
        <fullName evidence="3">guanylate cyclase</fullName>
        <ecNumber evidence="3">4.6.1.2</ecNumber>
    </recommendedName>
</protein>
<keyword evidence="4" id="KW-0812">Transmembrane</keyword>
<keyword evidence="6" id="KW-1133">Transmembrane helix</keyword>
<accession>W2TCY8</accession>
<dbReference type="InterPro" id="IPR050401">
    <property type="entry name" value="Cyclic_nucleotide_synthase"/>
</dbReference>
<comment type="catalytic activity">
    <reaction evidence="1">
        <text>GTP = 3',5'-cyclic GMP + diphosphate</text>
        <dbReference type="Rhea" id="RHEA:13665"/>
        <dbReference type="ChEBI" id="CHEBI:33019"/>
        <dbReference type="ChEBI" id="CHEBI:37565"/>
        <dbReference type="ChEBI" id="CHEBI:57746"/>
        <dbReference type="EC" id="4.6.1.2"/>
    </reaction>
</comment>
<dbReference type="GO" id="GO:0004672">
    <property type="term" value="F:protein kinase activity"/>
    <property type="evidence" value="ECO:0007669"/>
    <property type="project" value="InterPro"/>
</dbReference>
<keyword evidence="10" id="KW-0141">cGMP biosynthesis</keyword>
<evidence type="ECO:0000313" key="13">
    <source>
        <dbReference type="EMBL" id="ETN79905.1"/>
    </source>
</evidence>
<dbReference type="GO" id="GO:0007168">
    <property type="term" value="P:receptor guanylyl cyclase signaling pathway"/>
    <property type="evidence" value="ECO:0007669"/>
    <property type="project" value="TreeGrafter"/>
</dbReference>
<keyword evidence="9" id="KW-0456">Lyase</keyword>
<evidence type="ECO:0000256" key="9">
    <source>
        <dbReference type="ARBA" id="ARBA00023239"/>
    </source>
</evidence>
<evidence type="ECO:0000259" key="12">
    <source>
        <dbReference type="PROSITE" id="PS50125"/>
    </source>
</evidence>
<dbReference type="GO" id="GO:0005886">
    <property type="term" value="C:plasma membrane"/>
    <property type="evidence" value="ECO:0007669"/>
    <property type="project" value="TreeGrafter"/>
</dbReference>
<feature type="domain" description="Guanylate cyclase" evidence="12">
    <location>
        <begin position="209"/>
        <end position="234"/>
    </location>
</feature>
<keyword evidence="8" id="KW-0325">Glycoprotein</keyword>
<dbReference type="InterPro" id="IPR011009">
    <property type="entry name" value="Kinase-like_dom_sf"/>
</dbReference>
<dbReference type="InterPro" id="IPR001245">
    <property type="entry name" value="Ser-Thr/Tyr_kinase_cat_dom"/>
</dbReference>
<evidence type="ECO:0000256" key="4">
    <source>
        <dbReference type="ARBA" id="ARBA00022692"/>
    </source>
</evidence>
<keyword evidence="14" id="KW-1185">Reference proteome</keyword>
<dbReference type="InterPro" id="IPR001054">
    <property type="entry name" value="A/G_cyclase"/>
</dbReference>
<dbReference type="Gene3D" id="3.30.70.1230">
    <property type="entry name" value="Nucleotide cyclase"/>
    <property type="match status" value="1"/>
</dbReference>
<dbReference type="PROSITE" id="PS50125">
    <property type="entry name" value="GUANYLATE_CYCLASE_2"/>
    <property type="match status" value="1"/>
</dbReference>
<dbReference type="AlphaFoldDB" id="W2TCY8"/>
<dbReference type="Pfam" id="PF00211">
    <property type="entry name" value="Guanylate_cyc"/>
    <property type="match status" value="1"/>
</dbReference>
<dbReference type="EMBL" id="KI659291">
    <property type="protein sequence ID" value="ETN79905.1"/>
    <property type="molecule type" value="Genomic_DNA"/>
</dbReference>
<dbReference type="Proteomes" id="UP000053676">
    <property type="component" value="Unassembled WGS sequence"/>
</dbReference>
<dbReference type="OMA" id="MIAMMER"/>
<sequence>MLKGMAYIHQSFISFVGTLTSATCLVSQGWQVKLSSYGLSVLFDEKQQRERKRIPDLLWTAPELLRHPTKKPSKQTDVYSFAIICSEIITRRPAWDLAEREEKVDELLYKIKRGGPIPTRPKLTNPESLVEQALVENQSRELVEEKKKADILLGKMLPRCLNIVITISHSPFYHIVVDIDLSNVAVIRQVAERLKLGQSVQPEGFDNVTVLFSDIVRFTQLSAKCMPLQLLQIFLYDLLWIKADGNRDMIQV</sequence>
<dbReference type="PANTHER" id="PTHR11920">
    <property type="entry name" value="GUANYLYL CYCLASE"/>
    <property type="match status" value="1"/>
</dbReference>
<dbReference type="EC" id="4.6.1.2" evidence="3"/>
<dbReference type="Gene3D" id="1.10.510.10">
    <property type="entry name" value="Transferase(Phosphotransferase) domain 1"/>
    <property type="match status" value="1"/>
</dbReference>
<dbReference type="PROSITE" id="PS50011">
    <property type="entry name" value="PROTEIN_KINASE_DOM"/>
    <property type="match status" value="1"/>
</dbReference>
<organism evidence="13 14">
    <name type="scientific">Necator americanus</name>
    <name type="common">Human hookworm</name>
    <dbReference type="NCBI Taxonomy" id="51031"/>
    <lineage>
        <taxon>Eukaryota</taxon>
        <taxon>Metazoa</taxon>
        <taxon>Ecdysozoa</taxon>
        <taxon>Nematoda</taxon>
        <taxon>Chromadorea</taxon>
        <taxon>Rhabditida</taxon>
        <taxon>Rhabditina</taxon>
        <taxon>Rhabditomorpha</taxon>
        <taxon>Strongyloidea</taxon>
        <taxon>Ancylostomatidae</taxon>
        <taxon>Bunostominae</taxon>
        <taxon>Necator</taxon>
    </lineage>
</organism>
<gene>
    <name evidence="13" type="ORF">NECAME_09515</name>
</gene>
<evidence type="ECO:0000256" key="7">
    <source>
        <dbReference type="ARBA" id="ARBA00023136"/>
    </source>
</evidence>
<dbReference type="InterPro" id="IPR000719">
    <property type="entry name" value="Prot_kinase_dom"/>
</dbReference>
<comment type="subcellular location">
    <subcellularLocation>
        <location evidence="2">Membrane</location>
        <topology evidence="2">Single-pass membrane protein</topology>
    </subcellularLocation>
</comment>
<dbReference type="GO" id="GO:0001653">
    <property type="term" value="F:peptide receptor activity"/>
    <property type="evidence" value="ECO:0007669"/>
    <property type="project" value="TreeGrafter"/>
</dbReference>
<evidence type="ECO:0000256" key="8">
    <source>
        <dbReference type="ARBA" id="ARBA00023180"/>
    </source>
</evidence>
<reference evidence="14" key="1">
    <citation type="journal article" date="2014" name="Nat. Genet.">
        <title>Genome of the human hookworm Necator americanus.</title>
        <authorList>
            <person name="Tang Y.T."/>
            <person name="Gao X."/>
            <person name="Rosa B.A."/>
            <person name="Abubucker S."/>
            <person name="Hallsworth-Pepin K."/>
            <person name="Martin J."/>
            <person name="Tyagi R."/>
            <person name="Heizer E."/>
            <person name="Zhang X."/>
            <person name="Bhonagiri-Palsikar V."/>
            <person name="Minx P."/>
            <person name="Warren W.C."/>
            <person name="Wang Q."/>
            <person name="Zhan B."/>
            <person name="Hotez P.J."/>
            <person name="Sternberg P.W."/>
            <person name="Dougall A."/>
            <person name="Gaze S.T."/>
            <person name="Mulvenna J."/>
            <person name="Sotillo J."/>
            <person name="Ranganathan S."/>
            <person name="Rabelo E.M."/>
            <person name="Wilson R.K."/>
            <person name="Felgner P.L."/>
            <person name="Bethony J."/>
            <person name="Hawdon J.M."/>
            <person name="Gasser R.B."/>
            <person name="Loukas A."/>
            <person name="Mitreva M."/>
        </authorList>
    </citation>
    <scope>NUCLEOTIDE SEQUENCE [LARGE SCALE GENOMIC DNA]</scope>
</reference>
<evidence type="ECO:0000259" key="11">
    <source>
        <dbReference type="PROSITE" id="PS50011"/>
    </source>
</evidence>
<keyword evidence="5" id="KW-0547">Nucleotide-binding</keyword>
<dbReference type="SUPFAM" id="SSF55073">
    <property type="entry name" value="Nucleotide cyclase"/>
    <property type="match status" value="1"/>
</dbReference>
<proteinExistence type="predicted"/>
<keyword evidence="7" id="KW-0472">Membrane</keyword>
<evidence type="ECO:0000256" key="6">
    <source>
        <dbReference type="ARBA" id="ARBA00022989"/>
    </source>
</evidence>
<evidence type="ECO:0000313" key="14">
    <source>
        <dbReference type="Proteomes" id="UP000053676"/>
    </source>
</evidence>
<feature type="domain" description="Protein kinase" evidence="11">
    <location>
        <begin position="1"/>
        <end position="153"/>
    </location>
</feature>
<evidence type="ECO:0000256" key="1">
    <source>
        <dbReference type="ARBA" id="ARBA00001436"/>
    </source>
</evidence>
<dbReference type="PANTHER" id="PTHR11920:SF495">
    <property type="entry name" value="RECEPTOR-TYPE GUANYLATE CYCLASE GCY-7"/>
    <property type="match status" value="1"/>
</dbReference>
<dbReference type="GO" id="GO:0035556">
    <property type="term" value="P:intracellular signal transduction"/>
    <property type="evidence" value="ECO:0007669"/>
    <property type="project" value="InterPro"/>
</dbReference>
<dbReference type="GO" id="GO:0005524">
    <property type="term" value="F:ATP binding"/>
    <property type="evidence" value="ECO:0007669"/>
    <property type="project" value="InterPro"/>
</dbReference>
<dbReference type="GO" id="GO:0004016">
    <property type="term" value="F:adenylate cyclase activity"/>
    <property type="evidence" value="ECO:0007669"/>
    <property type="project" value="TreeGrafter"/>
</dbReference>
<evidence type="ECO:0000256" key="10">
    <source>
        <dbReference type="ARBA" id="ARBA00023293"/>
    </source>
</evidence>